<proteinExistence type="predicted"/>
<protein>
    <submittedName>
        <fullName evidence="1">Uncharacterized protein</fullName>
    </submittedName>
</protein>
<dbReference type="AlphaFoldDB" id="A0A5B7HM60"/>
<evidence type="ECO:0000313" key="2">
    <source>
        <dbReference type="Proteomes" id="UP000324222"/>
    </source>
</evidence>
<dbReference type="Proteomes" id="UP000324222">
    <property type="component" value="Unassembled WGS sequence"/>
</dbReference>
<sequence length="86" mass="9516">MVSFCQTSLASQIINTVSDVIRNCLHQCSLLLAVQYKVELRHTLHLHAAFALISVSLAADVHYRGSQPLTSGLPQFFSSGFPRYPL</sequence>
<dbReference type="EMBL" id="VSRR010030911">
    <property type="protein sequence ID" value="MPC70317.1"/>
    <property type="molecule type" value="Genomic_DNA"/>
</dbReference>
<comment type="caution">
    <text evidence="1">The sequence shown here is derived from an EMBL/GenBank/DDBJ whole genome shotgun (WGS) entry which is preliminary data.</text>
</comment>
<reference evidence="1 2" key="1">
    <citation type="submission" date="2019-05" db="EMBL/GenBank/DDBJ databases">
        <title>Another draft genome of Portunus trituberculatus and its Hox gene families provides insights of decapod evolution.</title>
        <authorList>
            <person name="Jeong J.-H."/>
            <person name="Song I."/>
            <person name="Kim S."/>
            <person name="Choi T."/>
            <person name="Kim D."/>
            <person name="Ryu S."/>
            <person name="Kim W."/>
        </authorList>
    </citation>
    <scope>NUCLEOTIDE SEQUENCE [LARGE SCALE GENOMIC DNA]</scope>
    <source>
        <tissue evidence="1">Muscle</tissue>
    </source>
</reference>
<organism evidence="1 2">
    <name type="scientific">Portunus trituberculatus</name>
    <name type="common">Swimming crab</name>
    <name type="synonym">Neptunus trituberculatus</name>
    <dbReference type="NCBI Taxonomy" id="210409"/>
    <lineage>
        <taxon>Eukaryota</taxon>
        <taxon>Metazoa</taxon>
        <taxon>Ecdysozoa</taxon>
        <taxon>Arthropoda</taxon>
        <taxon>Crustacea</taxon>
        <taxon>Multicrustacea</taxon>
        <taxon>Malacostraca</taxon>
        <taxon>Eumalacostraca</taxon>
        <taxon>Eucarida</taxon>
        <taxon>Decapoda</taxon>
        <taxon>Pleocyemata</taxon>
        <taxon>Brachyura</taxon>
        <taxon>Eubrachyura</taxon>
        <taxon>Portunoidea</taxon>
        <taxon>Portunidae</taxon>
        <taxon>Portuninae</taxon>
        <taxon>Portunus</taxon>
    </lineage>
</organism>
<evidence type="ECO:0000313" key="1">
    <source>
        <dbReference type="EMBL" id="MPC70317.1"/>
    </source>
</evidence>
<gene>
    <name evidence="1" type="ORF">E2C01_064561</name>
</gene>
<accession>A0A5B7HM60</accession>
<name>A0A5B7HM60_PORTR</name>
<keyword evidence="2" id="KW-1185">Reference proteome</keyword>